<evidence type="ECO:0000313" key="7">
    <source>
        <dbReference type="Proteomes" id="UP001642540"/>
    </source>
</evidence>
<dbReference type="InterPro" id="IPR045857">
    <property type="entry name" value="O16G_dom_2"/>
</dbReference>
<evidence type="ECO:0000259" key="5">
    <source>
        <dbReference type="SMART" id="SM00642"/>
    </source>
</evidence>
<dbReference type="InterPro" id="IPR017853">
    <property type="entry name" value="GH"/>
</dbReference>
<keyword evidence="4" id="KW-0472">Membrane</keyword>
<evidence type="ECO:0000256" key="2">
    <source>
        <dbReference type="ARBA" id="ARBA00012741"/>
    </source>
</evidence>
<dbReference type="InterPro" id="IPR006047">
    <property type="entry name" value="GH13_cat_dom"/>
</dbReference>
<dbReference type="Pfam" id="PF16028">
    <property type="entry name" value="SLC3A2_N"/>
    <property type="match status" value="1"/>
</dbReference>
<dbReference type="Gene3D" id="3.20.20.80">
    <property type="entry name" value="Glycosidases"/>
    <property type="match status" value="1"/>
</dbReference>
<dbReference type="Proteomes" id="UP001642540">
    <property type="component" value="Unassembled WGS sequence"/>
</dbReference>
<evidence type="ECO:0000256" key="4">
    <source>
        <dbReference type="SAM" id="Phobius"/>
    </source>
</evidence>
<comment type="catalytic activity">
    <reaction evidence="1">
        <text>Hydrolysis of terminal, non-reducing (1-&gt;4)-linked alpha-D-glucose residues with release of alpha-D-glucose.</text>
        <dbReference type="EC" id="3.2.1.20"/>
    </reaction>
</comment>
<evidence type="ECO:0000256" key="1">
    <source>
        <dbReference type="ARBA" id="ARBA00001657"/>
    </source>
</evidence>
<reference evidence="6 7" key="1">
    <citation type="submission" date="2024-08" db="EMBL/GenBank/DDBJ databases">
        <authorList>
            <person name="Cucini C."/>
            <person name="Frati F."/>
        </authorList>
    </citation>
    <scope>NUCLEOTIDE SEQUENCE [LARGE SCALE GENOMIC DNA]</scope>
</reference>
<accession>A0ABP1R8F9</accession>
<dbReference type="SUPFAM" id="SSF51445">
    <property type="entry name" value="(Trans)glycosidases"/>
    <property type="match status" value="1"/>
</dbReference>
<dbReference type="InterPro" id="IPR031984">
    <property type="entry name" value="SLC3A2_N"/>
</dbReference>
<organism evidence="6 7">
    <name type="scientific">Orchesella dallaii</name>
    <dbReference type="NCBI Taxonomy" id="48710"/>
    <lineage>
        <taxon>Eukaryota</taxon>
        <taxon>Metazoa</taxon>
        <taxon>Ecdysozoa</taxon>
        <taxon>Arthropoda</taxon>
        <taxon>Hexapoda</taxon>
        <taxon>Collembola</taxon>
        <taxon>Entomobryomorpha</taxon>
        <taxon>Entomobryoidea</taxon>
        <taxon>Orchesellidae</taxon>
        <taxon>Orchesellinae</taxon>
        <taxon>Orchesella</taxon>
    </lineage>
</organism>
<evidence type="ECO:0000313" key="6">
    <source>
        <dbReference type="EMBL" id="CAL8122624.1"/>
    </source>
</evidence>
<feature type="domain" description="Glycosyl hydrolase family 13 catalytic" evidence="5">
    <location>
        <begin position="125"/>
        <end position="443"/>
    </location>
</feature>
<feature type="region of interest" description="Disordered" evidence="3">
    <location>
        <begin position="1"/>
        <end position="26"/>
    </location>
</feature>
<comment type="caution">
    <text evidence="6">The sequence shown here is derived from an EMBL/GenBank/DDBJ whole genome shotgun (WGS) entry which is preliminary data.</text>
</comment>
<dbReference type="SMART" id="SM00642">
    <property type="entry name" value="Aamy"/>
    <property type="match status" value="1"/>
</dbReference>
<dbReference type="EC" id="3.2.1.20" evidence="2"/>
<proteinExistence type="predicted"/>
<feature type="transmembrane region" description="Helical" evidence="4">
    <location>
        <begin position="94"/>
        <end position="118"/>
    </location>
</feature>
<keyword evidence="4" id="KW-0812">Transmembrane</keyword>
<dbReference type="Pfam" id="PF00128">
    <property type="entry name" value="Alpha-amylase"/>
    <property type="match status" value="1"/>
</dbReference>
<keyword evidence="7" id="KW-1185">Reference proteome</keyword>
<dbReference type="PANTHER" id="PTHR46673">
    <property type="entry name" value="4F2 CELL-SURFACE ANTIGEN HEAVY CHAIN"/>
    <property type="match status" value="1"/>
</dbReference>
<name>A0ABP1R8F9_9HEXA</name>
<keyword evidence="4" id="KW-1133">Transmembrane helix</keyword>
<evidence type="ECO:0000256" key="3">
    <source>
        <dbReference type="SAM" id="MobiDB-lite"/>
    </source>
</evidence>
<gene>
    <name evidence="6" type="ORF">ODALV1_LOCUS19892</name>
</gene>
<dbReference type="EMBL" id="CAXLJM020000068">
    <property type="protein sequence ID" value="CAL8122624.1"/>
    <property type="molecule type" value="Genomic_DNA"/>
</dbReference>
<dbReference type="Gene3D" id="3.90.400.10">
    <property type="entry name" value="Oligo-1,6-glucosidase, Domain 2"/>
    <property type="match status" value="1"/>
</dbReference>
<dbReference type="PANTHER" id="PTHR46673:SF1">
    <property type="entry name" value="4F2 CELL-SURFACE ANTIGEN HEAVY CHAIN"/>
    <property type="match status" value="1"/>
</dbReference>
<protein>
    <recommendedName>
        <fullName evidence="2">alpha-glucosidase</fullName>
        <ecNumber evidence="2">3.2.1.20</ecNumber>
    </recommendedName>
</protein>
<dbReference type="InterPro" id="IPR042280">
    <property type="entry name" value="SLC3A2"/>
</dbReference>
<sequence length="539" mass="58986">MSSEKREASPEASPLKGPAPKAVPEDTSDVAFEDGIPLSPMAADPSVQFISGTPANGDAKVEIGDSGIAPTFVGLGKEELMKYANDPFWVRLRWFLFILFWVLWLAMLVGAIVIIILAPRCAEKKMATETFYQIKAADLIKDNEQIDAQTQYLKDMGVMTVIISDVLKHDPSSEPEAVTDLKALDETINEDVFTATIKKMRNEGMTVLMQLVPNHVAITHEWFNDLEKSDYFVREPYNNVSKSVWVTQDRKGNAWTVDPNNDQKAYLHQFSGNVADLNFRNDDIISYFKGALSDWRLKKIDGFVISKASFLVENLDNLMSSEATRNSPKNVEVIKQIVGITSGPVLVELDLASEETINQYIGQGLTPVVKSVDTANASRIEETLEVLSKIPDVVINLSPKPPSTPEKARLINLLAIAGGSHALLNHESAQGDKEFLKNLVKFQQDNPKVKSTTVQHSSIDNFVAVLRSDGDDRHLIIANVGNTPATFSPQGSNITESAAGKIILATPNAGLSNGSVTQDEVSLPMLSGVIIKLGNKPSE</sequence>